<proteinExistence type="predicted"/>
<keyword evidence="2" id="KW-1185">Reference proteome</keyword>
<sequence length="416" mass="47055">MFVSAGIPWNAANDPEVQKFVVKWIPGAKVPDRWRMSGVLLDRQVVKVEARTKEQIQGKLATGQCDGWKNIAKASLVSSMVSVDFEPYLYAESHFAVSIIAWCTDAGSDALKMRKELTKAMPWIITTDCWAHQLNLVVGDYFKLKLSFLETAEKANTVIKWFNNHSRALGILLSIALRACCLKKQEELESCGGDKRSEKDKAQEVINTVISVEFWDNVTTIKIHLEPLAIAANILQANDTRLDITILVFANVYRIYNNPSPDDTIQQHVQSSLEKCWNDQDVFIAAIVMNPFIRAKLFVPGRPELTPLGLYGIVKGVFERMFRKSPDFAFYRTFLDYLNEQEEFSRSRMHLDEIKVLYDRAGKNVNVVEIWKNLDSGVSCGCNDLVKFAIRILSIVANSAGCERLYSSYGAIHTKL</sequence>
<organism evidence="1 2">
    <name type="scientific">Leucogyrophana mollusca</name>
    <dbReference type="NCBI Taxonomy" id="85980"/>
    <lineage>
        <taxon>Eukaryota</taxon>
        <taxon>Fungi</taxon>
        <taxon>Dikarya</taxon>
        <taxon>Basidiomycota</taxon>
        <taxon>Agaricomycotina</taxon>
        <taxon>Agaricomycetes</taxon>
        <taxon>Agaricomycetidae</taxon>
        <taxon>Boletales</taxon>
        <taxon>Boletales incertae sedis</taxon>
        <taxon>Leucogyrophana</taxon>
    </lineage>
</organism>
<reference evidence="1" key="1">
    <citation type="journal article" date="2021" name="New Phytol.">
        <title>Evolutionary innovations through gain and loss of genes in the ectomycorrhizal Boletales.</title>
        <authorList>
            <person name="Wu G."/>
            <person name="Miyauchi S."/>
            <person name="Morin E."/>
            <person name="Kuo A."/>
            <person name="Drula E."/>
            <person name="Varga T."/>
            <person name="Kohler A."/>
            <person name="Feng B."/>
            <person name="Cao Y."/>
            <person name="Lipzen A."/>
            <person name="Daum C."/>
            <person name="Hundley H."/>
            <person name="Pangilinan J."/>
            <person name="Johnson J."/>
            <person name="Barry K."/>
            <person name="LaButti K."/>
            <person name="Ng V."/>
            <person name="Ahrendt S."/>
            <person name="Min B."/>
            <person name="Choi I.G."/>
            <person name="Park H."/>
            <person name="Plett J.M."/>
            <person name="Magnuson J."/>
            <person name="Spatafora J.W."/>
            <person name="Nagy L.G."/>
            <person name="Henrissat B."/>
            <person name="Grigoriev I.V."/>
            <person name="Yang Z.L."/>
            <person name="Xu J."/>
            <person name="Martin F.M."/>
        </authorList>
    </citation>
    <scope>NUCLEOTIDE SEQUENCE</scope>
    <source>
        <strain evidence="1">KUC20120723A-06</strain>
    </source>
</reference>
<comment type="caution">
    <text evidence="1">The sequence shown here is derived from an EMBL/GenBank/DDBJ whole genome shotgun (WGS) entry which is preliminary data.</text>
</comment>
<accession>A0ACB8BB96</accession>
<dbReference type="EMBL" id="MU266474">
    <property type="protein sequence ID" value="KAH7922722.1"/>
    <property type="molecule type" value="Genomic_DNA"/>
</dbReference>
<name>A0ACB8BB96_9AGAM</name>
<dbReference type="Proteomes" id="UP000790709">
    <property type="component" value="Unassembled WGS sequence"/>
</dbReference>
<protein>
    <submittedName>
        <fullName evidence="1">Uncharacterized protein</fullName>
    </submittedName>
</protein>
<evidence type="ECO:0000313" key="1">
    <source>
        <dbReference type="EMBL" id="KAH7922722.1"/>
    </source>
</evidence>
<evidence type="ECO:0000313" key="2">
    <source>
        <dbReference type="Proteomes" id="UP000790709"/>
    </source>
</evidence>
<gene>
    <name evidence="1" type="ORF">BV22DRAFT_1106461</name>
</gene>